<dbReference type="RefSeq" id="WP_048164669.1">
    <property type="nucleotide sequence ID" value="NZ_CP006019.1"/>
</dbReference>
<dbReference type="STRING" id="1343739.PAP_03265"/>
<keyword evidence="2" id="KW-1185">Reference proteome</keyword>
<dbReference type="Proteomes" id="UP000027981">
    <property type="component" value="Chromosome"/>
</dbReference>
<dbReference type="AlphaFoldDB" id="A0A075LWZ2"/>
<dbReference type="EMBL" id="CP006019">
    <property type="protein sequence ID" value="AIF69073.1"/>
    <property type="molecule type" value="Genomic_DNA"/>
</dbReference>
<proteinExistence type="predicted"/>
<dbReference type="eggNOG" id="arCOG03647">
    <property type="taxonomic scope" value="Archaea"/>
</dbReference>
<evidence type="ECO:0000313" key="1">
    <source>
        <dbReference type="EMBL" id="AIF69073.1"/>
    </source>
</evidence>
<sequence length="88" mass="10294">MEKLKKVIEEFNKYHGSEAEARIVGVSENEVLVDFKGSFCKTCGLYDYFDDLKWEAIDFGLNIEPVEVLESEETFEKGKYVVKYKIRQ</sequence>
<evidence type="ECO:0000313" key="2">
    <source>
        <dbReference type="Proteomes" id="UP000027981"/>
    </source>
</evidence>
<dbReference type="KEGG" id="ppac:PAP_03265"/>
<name>A0A075LWZ2_9EURY</name>
<dbReference type="HOGENOM" id="CLU_160445_2_0_2"/>
<reference evidence="1 2" key="2">
    <citation type="journal article" date="2015" name="Genome Announc.">
        <title>Complete Genome Sequence of Hyperthermophilic Piezophilic Archaeon Palaeococcus pacificus DY20341T, Isolated from Deep-Sea Hydrothermal Sediments.</title>
        <authorList>
            <person name="Zeng X."/>
            <person name="Jebbar M."/>
            <person name="Shao Z."/>
        </authorList>
    </citation>
    <scope>NUCLEOTIDE SEQUENCE [LARGE SCALE GENOMIC DNA]</scope>
    <source>
        <strain evidence="1 2">DY20341</strain>
    </source>
</reference>
<organism evidence="1 2">
    <name type="scientific">Palaeococcus pacificus DY20341</name>
    <dbReference type="NCBI Taxonomy" id="1343739"/>
    <lineage>
        <taxon>Archaea</taxon>
        <taxon>Methanobacteriati</taxon>
        <taxon>Methanobacteriota</taxon>
        <taxon>Thermococci</taxon>
        <taxon>Thermococcales</taxon>
        <taxon>Thermococcaceae</taxon>
        <taxon>Palaeococcus</taxon>
    </lineage>
</organism>
<dbReference type="OrthoDB" id="31224at2157"/>
<gene>
    <name evidence="1" type="ORF">PAP_03265</name>
</gene>
<dbReference type="GeneID" id="24841781"/>
<reference evidence="2" key="1">
    <citation type="submission" date="2013-06" db="EMBL/GenBank/DDBJ databases">
        <title>Complete Genome Sequence of Hyperthermophilic Palaeococcus pacificus DY20341T, Isolated from a Deep-Sea Hydrothermal Sediments.</title>
        <authorList>
            <person name="Zeng X."/>
            <person name="Shao Z."/>
        </authorList>
    </citation>
    <scope>NUCLEOTIDE SEQUENCE [LARGE SCALE GENOMIC DNA]</scope>
    <source>
        <strain evidence="2">DY20341</strain>
    </source>
</reference>
<accession>A0A075LWZ2</accession>
<protein>
    <submittedName>
        <fullName evidence="1">Uncharacterized protein</fullName>
    </submittedName>
</protein>